<name>A0A8H7CAP2_9AGAR</name>
<dbReference type="Proteomes" id="UP000623467">
    <property type="component" value="Unassembled WGS sequence"/>
</dbReference>
<accession>A0A8H7CAP2</accession>
<protein>
    <submittedName>
        <fullName evidence="1">Uncharacterized protein</fullName>
    </submittedName>
</protein>
<dbReference type="OrthoDB" id="10678129at2759"/>
<evidence type="ECO:0000313" key="1">
    <source>
        <dbReference type="EMBL" id="KAF7330729.1"/>
    </source>
</evidence>
<dbReference type="EMBL" id="JACAZH010000062">
    <property type="protein sequence ID" value="KAF7330729.1"/>
    <property type="molecule type" value="Genomic_DNA"/>
</dbReference>
<keyword evidence="2" id="KW-1185">Reference proteome</keyword>
<evidence type="ECO:0000313" key="2">
    <source>
        <dbReference type="Proteomes" id="UP000623467"/>
    </source>
</evidence>
<sequence>MKTHLRQRRRCVPNASTQYPHYSPSLFFLSVRKIIEAKGGGTKTASSASAVSINGSWLVVRPEERGRGATSRKIGIGEGAVREAAEEAKDELAGEDVGYEGLALRWVVVVLAQWFESLVFRRRHGAFAGLYDSGRTSTLDLVLDLWFPPFEARKAWLAQANHIFTELQELEHVKDYVCVYQVQFILRIPYKHDIPEGYLFVCPLRDFHTNTKPHANLYQWPACPAYWSFDPSGADHLSTEDARNLGFPAIHIKTIIVGLSWDRSVYRGLRQFHEGKGFDPDSREVARRLGYPLYEVLHDRVPFLARDG</sequence>
<proteinExistence type="predicted"/>
<comment type="caution">
    <text evidence="1">The sequence shown here is derived from an EMBL/GenBank/DDBJ whole genome shotgun (WGS) entry which is preliminary data.</text>
</comment>
<organism evidence="1 2">
    <name type="scientific">Mycena sanguinolenta</name>
    <dbReference type="NCBI Taxonomy" id="230812"/>
    <lineage>
        <taxon>Eukaryota</taxon>
        <taxon>Fungi</taxon>
        <taxon>Dikarya</taxon>
        <taxon>Basidiomycota</taxon>
        <taxon>Agaricomycotina</taxon>
        <taxon>Agaricomycetes</taxon>
        <taxon>Agaricomycetidae</taxon>
        <taxon>Agaricales</taxon>
        <taxon>Marasmiineae</taxon>
        <taxon>Mycenaceae</taxon>
        <taxon>Mycena</taxon>
    </lineage>
</organism>
<gene>
    <name evidence="1" type="ORF">MSAN_02445500</name>
</gene>
<reference evidence="1" key="1">
    <citation type="submission" date="2020-05" db="EMBL/GenBank/DDBJ databases">
        <title>Mycena genomes resolve the evolution of fungal bioluminescence.</title>
        <authorList>
            <person name="Tsai I.J."/>
        </authorList>
    </citation>
    <scope>NUCLEOTIDE SEQUENCE</scope>
    <source>
        <strain evidence="1">160909Yilan</strain>
    </source>
</reference>
<dbReference type="AlphaFoldDB" id="A0A8H7CAP2"/>